<comment type="caution">
    <text evidence="1">The sequence shown here is derived from an EMBL/GenBank/DDBJ whole genome shotgun (WGS) entry which is preliminary data.</text>
</comment>
<proteinExistence type="predicted"/>
<accession>A0ABW2N106</accession>
<dbReference type="Proteomes" id="UP001596524">
    <property type="component" value="Unassembled WGS sequence"/>
</dbReference>
<dbReference type="RefSeq" id="WP_255889459.1">
    <property type="nucleotide sequence ID" value="NZ_JAFMZM010000002.1"/>
</dbReference>
<organism evidence="1 2">
    <name type="scientific">Nocardioides astragali</name>
    <dbReference type="NCBI Taxonomy" id="1776736"/>
    <lineage>
        <taxon>Bacteria</taxon>
        <taxon>Bacillati</taxon>
        <taxon>Actinomycetota</taxon>
        <taxon>Actinomycetes</taxon>
        <taxon>Propionibacteriales</taxon>
        <taxon>Nocardioidaceae</taxon>
        <taxon>Nocardioides</taxon>
    </lineage>
</organism>
<name>A0ABW2N106_9ACTN</name>
<protein>
    <submittedName>
        <fullName evidence="1">Uncharacterized protein</fullName>
    </submittedName>
</protein>
<sequence length="144" mass="14818">MTLAAVLGLASPSSASEPIITRSGPFEVVIPFPDICAFPLTATLSGNTHSLTFVDAAGNPTRGFAAGQLFVMWTRDDTGASRIFAIAGPSFFDAAGNAIRGTGRWVTLLEGTGLVLASGNLTLDELQAITAMNGHASSICDLMS</sequence>
<dbReference type="EMBL" id="JBHTCH010000004">
    <property type="protein sequence ID" value="MFC7359368.1"/>
    <property type="molecule type" value="Genomic_DNA"/>
</dbReference>
<gene>
    <name evidence="1" type="ORF">ACFQO6_03725</name>
</gene>
<reference evidence="2" key="1">
    <citation type="journal article" date="2019" name="Int. J. Syst. Evol. Microbiol.">
        <title>The Global Catalogue of Microorganisms (GCM) 10K type strain sequencing project: providing services to taxonomists for standard genome sequencing and annotation.</title>
        <authorList>
            <consortium name="The Broad Institute Genomics Platform"/>
            <consortium name="The Broad Institute Genome Sequencing Center for Infectious Disease"/>
            <person name="Wu L."/>
            <person name="Ma J."/>
        </authorList>
    </citation>
    <scope>NUCLEOTIDE SEQUENCE [LARGE SCALE GENOMIC DNA]</scope>
    <source>
        <strain evidence="2">FCH27</strain>
    </source>
</reference>
<evidence type="ECO:0000313" key="2">
    <source>
        <dbReference type="Proteomes" id="UP001596524"/>
    </source>
</evidence>
<keyword evidence="2" id="KW-1185">Reference proteome</keyword>
<evidence type="ECO:0000313" key="1">
    <source>
        <dbReference type="EMBL" id="MFC7359368.1"/>
    </source>
</evidence>